<evidence type="ECO:0000313" key="3">
    <source>
        <dbReference type="Proteomes" id="UP001175604"/>
    </source>
</evidence>
<dbReference type="PANTHER" id="PTHR40606:SF1">
    <property type="entry name" value="UPF0339 PROTEIN YEGP"/>
    <property type="match status" value="1"/>
</dbReference>
<gene>
    <name evidence="2" type="ORF">QUC21_19935</name>
</gene>
<dbReference type="Pfam" id="PF07411">
    <property type="entry name" value="DUF1508"/>
    <property type="match status" value="2"/>
</dbReference>
<evidence type="ECO:0000259" key="1">
    <source>
        <dbReference type="Pfam" id="PF07411"/>
    </source>
</evidence>
<evidence type="ECO:0000313" key="2">
    <source>
        <dbReference type="EMBL" id="MDM9561318.1"/>
    </source>
</evidence>
<feature type="domain" description="DUF1508" evidence="1">
    <location>
        <begin position="11"/>
        <end position="55"/>
    </location>
</feature>
<dbReference type="SUPFAM" id="SSF160113">
    <property type="entry name" value="YegP-like"/>
    <property type="match status" value="2"/>
</dbReference>
<protein>
    <submittedName>
        <fullName evidence="2">YegP family protein</fullName>
    </submittedName>
</protein>
<feature type="domain" description="DUF1508" evidence="1">
    <location>
        <begin position="60"/>
        <end position="99"/>
    </location>
</feature>
<keyword evidence="3" id="KW-1185">Reference proteome</keyword>
<dbReference type="InterPro" id="IPR051141">
    <property type="entry name" value="UPF0339_domain"/>
</dbReference>
<accession>A0ABT7W807</accession>
<name>A0ABT7W807_9BORD</name>
<dbReference type="Proteomes" id="UP001175604">
    <property type="component" value="Unassembled WGS sequence"/>
</dbReference>
<dbReference type="InterPro" id="IPR036913">
    <property type="entry name" value="YegP-like_sf"/>
</dbReference>
<dbReference type="EMBL" id="JAUDJE010000021">
    <property type="protein sequence ID" value="MDM9561318.1"/>
    <property type="molecule type" value="Genomic_DNA"/>
</dbReference>
<sequence>MSGYYDLKRSGDQYMFNLRGENYEPILTSERYVTKTGALSGIESVRQNSPIDARYQRKTASDGSPYFVLVAANGTVIGRSEMYSSTSARERGIESLISNTE</sequence>
<proteinExistence type="predicted"/>
<dbReference type="Gene3D" id="2.30.29.80">
    <property type="match status" value="1"/>
</dbReference>
<dbReference type="PANTHER" id="PTHR40606">
    <property type="match status" value="1"/>
</dbReference>
<comment type="caution">
    <text evidence="2">The sequence shown here is derived from an EMBL/GenBank/DDBJ whole genome shotgun (WGS) entry which is preliminary data.</text>
</comment>
<reference evidence="2" key="1">
    <citation type="submission" date="2023-06" db="EMBL/GenBank/DDBJ databases">
        <title>full genome analysis of Phenantherene degrader P3.</title>
        <authorList>
            <person name="Akbar A."/>
            <person name="Rahmeh R."/>
            <person name="Kishk M."/>
        </authorList>
    </citation>
    <scope>NUCLEOTIDE SEQUENCE</scope>
    <source>
        <strain evidence="2">P3</strain>
    </source>
</reference>
<organism evidence="2 3">
    <name type="scientific">Bordetella petrii</name>
    <dbReference type="NCBI Taxonomy" id="94624"/>
    <lineage>
        <taxon>Bacteria</taxon>
        <taxon>Pseudomonadati</taxon>
        <taxon>Pseudomonadota</taxon>
        <taxon>Betaproteobacteria</taxon>
        <taxon>Burkholderiales</taxon>
        <taxon>Alcaligenaceae</taxon>
        <taxon>Bordetella</taxon>
    </lineage>
</organism>
<dbReference type="InterPro" id="IPR010879">
    <property type="entry name" value="DUF1508"/>
</dbReference>